<reference evidence="5 6" key="1">
    <citation type="submission" date="2017-09" db="EMBL/GenBank/DDBJ databases">
        <title>Depth-based differentiation of microbial function through sediment-hosted aquifers and enrichment of novel symbionts in the deep terrestrial subsurface.</title>
        <authorList>
            <person name="Probst A.J."/>
            <person name="Ladd B."/>
            <person name="Jarett J.K."/>
            <person name="Geller-Mcgrath D.E."/>
            <person name="Sieber C.M."/>
            <person name="Emerson J.B."/>
            <person name="Anantharaman K."/>
            <person name="Thomas B.C."/>
            <person name="Malmstrom R."/>
            <person name="Stieglmeier M."/>
            <person name="Klingl A."/>
            <person name="Woyke T."/>
            <person name="Ryan C.M."/>
            <person name="Banfield J.F."/>
        </authorList>
    </citation>
    <scope>NUCLEOTIDE SEQUENCE [LARGE SCALE GENOMIC DNA]</scope>
    <source>
        <strain evidence="5">CG10_big_fil_rev_8_21_14_0_10_50_16</strain>
    </source>
</reference>
<sequence>MAKQQFYVKGTHCKSCEVVIERELIQQAEILTVDVSHNKQTLTIETEGDKEFSHGELNTLLQKHDYTVGGKQKGGLQKPKIKWQRVGAGVVLAIALYLVLNATGLLRISPSSAQPSSLLGILVIGLIASVSSCTAVVGGLVAAVSSAVAKTQERLTTFERMRPHILFNIGRIGGFFVLGALIGLVGSALQLNITLNAVFLIVVAVMMMVIGINLMEIFPTPVVGMPKWLSHKIHDLAESKDAKAPLVLGAATFFLPCGFTQSMQLLALSLQDPLMSGVVMALFALGTAPVLLGIGSLTAYAKGTTLKRAVQVAGLVVLVLGMSNITNGMTLLGINTDQYLSVGPVEAGQAAVQNGARQEVTMEVTSRGSYEPNILTVKKGVPVDWKITGADFLGCADTLVLPAFNVNTRIKTGQNLVQFTPTKTGSFTFSCSMGMIRGTMIVTP</sequence>
<dbReference type="PANTHER" id="PTHR42208:SF1">
    <property type="entry name" value="HEAVY METAL TRANSPORTER"/>
    <property type="match status" value="1"/>
</dbReference>
<keyword evidence="1" id="KW-0472">Membrane</keyword>
<keyword evidence="1" id="KW-0812">Transmembrane</keyword>
<comment type="caution">
    <text evidence="5">The sequence shown here is derived from an EMBL/GenBank/DDBJ whole genome shotgun (WGS) entry which is preliminary data.</text>
</comment>
<feature type="transmembrane region" description="Helical" evidence="1">
    <location>
        <begin position="197"/>
        <end position="223"/>
    </location>
</feature>
<feature type="transmembrane region" description="Helical" evidence="1">
    <location>
        <begin position="278"/>
        <end position="300"/>
    </location>
</feature>
<feature type="transmembrane region" description="Helical" evidence="1">
    <location>
        <begin position="118"/>
        <end position="144"/>
    </location>
</feature>
<evidence type="ECO:0000259" key="2">
    <source>
        <dbReference type="Pfam" id="PF00403"/>
    </source>
</evidence>
<feature type="transmembrane region" description="Helical" evidence="1">
    <location>
        <begin position="165"/>
        <end position="185"/>
    </location>
</feature>
<dbReference type="InterPro" id="IPR039447">
    <property type="entry name" value="UreH-like_TM_dom"/>
</dbReference>
<dbReference type="GO" id="GO:0046872">
    <property type="term" value="F:metal ion binding"/>
    <property type="evidence" value="ECO:0007669"/>
    <property type="project" value="InterPro"/>
</dbReference>
<dbReference type="InterPro" id="IPR028096">
    <property type="entry name" value="EfeO_Cupredoxin"/>
</dbReference>
<dbReference type="InterPro" id="IPR036163">
    <property type="entry name" value="HMA_dom_sf"/>
</dbReference>
<evidence type="ECO:0000259" key="3">
    <source>
        <dbReference type="Pfam" id="PF13386"/>
    </source>
</evidence>
<dbReference type="Pfam" id="PF13473">
    <property type="entry name" value="Cupredoxin_1"/>
    <property type="match status" value="1"/>
</dbReference>
<feature type="domain" description="Urease accessory protein UreH-like transmembrane" evidence="3">
    <location>
        <begin position="121"/>
        <end position="322"/>
    </location>
</feature>
<dbReference type="EMBL" id="PCYM01000001">
    <property type="protein sequence ID" value="PIR48031.1"/>
    <property type="molecule type" value="Genomic_DNA"/>
</dbReference>
<organism evidence="5 6">
    <name type="scientific">Candidatus Uhrbacteria bacterium CG10_big_fil_rev_8_21_14_0_10_50_16</name>
    <dbReference type="NCBI Taxonomy" id="1975039"/>
    <lineage>
        <taxon>Bacteria</taxon>
        <taxon>Candidatus Uhriibacteriota</taxon>
    </lineage>
</organism>
<dbReference type="Pfam" id="PF00403">
    <property type="entry name" value="HMA"/>
    <property type="match status" value="1"/>
</dbReference>
<feature type="domain" description="HMA" evidence="2">
    <location>
        <begin position="6"/>
        <end position="66"/>
    </location>
</feature>
<dbReference type="InterPro" id="IPR006121">
    <property type="entry name" value="HMA_dom"/>
</dbReference>
<evidence type="ECO:0000256" key="1">
    <source>
        <dbReference type="SAM" id="Phobius"/>
    </source>
</evidence>
<dbReference type="SUPFAM" id="SSF49503">
    <property type="entry name" value="Cupredoxins"/>
    <property type="match status" value="1"/>
</dbReference>
<evidence type="ECO:0000313" key="6">
    <source>
        <dbReference type="Proteomes" id="UP000230084"/>
    </source>
</evidence>
<dbReference type="Gene3D" id="2.60.40.420">
    <property type="entry name" value="Cupredoxins - blue copper proteins"/>
    <property type="match status" value="1"/>
</dbReference>
<dbReference type="SUPFAM" id="SSF55008">
    <property type="entry name" value="HMA, heavy metal-associated domain"/>
    <property type="match status" value="1"/>
</dbReference>
<dbReference type="Proteomes" id="UP000230084">
    <property type="component" value="Unassembled WGS sequence"/>
</dbReference>
<dbReference type="AlphaFoldDB" id="A0A2H0RNA0"/>
<gene>
    <name evidence="5" type="ORF">COV06_01375</name>
</gene>
<feature type="transmembrane region" description="Helical" evidence="1">
    <location>
        <begin position="312"/>
        <end position="334"/>
    </location>
</feature>
<name>A0A2H0RNA0_9BACT</name>
<dbReference type="Pfam" id="PF13386">
    <property type="entry name" value="DsbD_2"/>
    <property type="match status" value="1"/>
</dbReference>
<dbReference type="PANTHER" id="PTHR42208">
    <property type="entry name" value="HEAVY METAL TRANSPORTER-RELATED"/>
    <property type="match status" value="1"/>
</dbReference>
<accession>A0A2H0RNA0</accession>
<protein>
    <submittedName>
        <fullName evidence="5">Uncharacterized protein</fullName>
    </submittedName>
</protein>
<dbReference type="Gene3D" id="3.30.70.100">
    <property type="match status" value="1"/>
</dbReference>
<feature type="domain" description="EfeO-type cupredoxin-like" evidence="4">
    <location>
        <begin position="354"/>
        <end position="442"/>
    </location>
</feature>
<evidence type="ECO:0000259" key="4">
    <source>
        <dbReference type="Pfam" id="PF13473"/>
    </source>
</evidence>
<feature type="transmembrane region" description="Helical" evidence="1">
    <location>
        <begin position="244"/>
        <end position="266"/>
    </location>
</feature>
<evidence type="ECO:0000313" key="5">
    <source>
        <dbReference type="EMBL" id="PIR48031.1"/>
    </source>
</evidence>
<keyword evidence="1" id="KW-1133">Transmembrane helix</keyword>
<dbReference type="InterPro" id="IPR008972">
    <property type="entry name" value="Cupredoxin"/>
</dbReference>
<feature type="transmembrane region" description="Helical" evidence="1">
    <location>
        <begin position="86"/>
        <end position="106"/>
    </location>
</feature>
<proteinExistence type="predicted"/>